<feature type="compositionally biased region" description="Low complexity" evidence="1">
    <location>
        <begin position="356"/>
        <end position="393"/>
    </location>
</feature>
<keyword evidence="5" id="KW-1185">Reference proteome</keyword>
<name>A0A543JN74_9PSEU</name>
<evidence type="ECO:0000256" key="1">
    <source>
        <dbReference type="SAM" id="MobiDB-lite"/>
    </source>
</evidence>
<dbReference type="EMBL" id="VFPP01000001">
    <property type="protein sequence ID" value="TQM84224.1"/>
    <property type="molecule type" value="Genomic_DNA"/>
</dbReference>
<dbReference type="RefSeq" id="WP_141982438.1">
    <property type="nucleotide sequence ID" value="NZ_VFPP01000001.1"/>
</dbReference>
<dbReference type="AlphaFoldDB" id="A0A543JN74"/>
<dbReference type="Pfam" id="PF10128">
    <property type="entry name" value="OpcA_G6PD_assem"/>
    <property type="match status" value="1"/>
</dbReference>
<feature type="region of interest" description="Disordered" evidence="1">
    <location>
        <begin position="307"/>
        <end position="393"/>
    </location>
</feature>
<dbReference type="InterPro" id="IPR046802">
    <property type="entry name" value="OpcA_G6PD_C"/>
</dbReference>
<gene>
    <name evidence="4" type="ORF">FHX81_6664</name>
</gene>
<proteinExistence type="predicted"/>
<evidence type="ECO:0000259" key="3">
    <source>
        <dbReference type="Pfam" id="PF20171"/>
    </source>
</evidence>
<comment type="caution">
    <text evidence="4">The sequence shown here is derived from an EMBL/GenBank/DDBJ whole genome shotgun (WGS) entry which is preliminary data.</text>
</comment>
<dbReference type="InterPro" id="IPR046801">
    <property type="entry name" value="OpcA_G6PD_N"/>
</dbReference>
<dbReference type="Pfam" id="PF20171">
    <property type="entry name" value="OpcA_G6PD_C"/>
    <property type="match status" value="1"/>
</dbReference>
<protein>
    <submittedName>
        <fullName evidence="4">Glucose-6-phosphate dehydrogenase assembly protein OpcA</fullName>
    </submittedName>
</protein>
<dbReference type="OrthoDB" id="128564at2"/>
<dbReference type="PANTHER" id="PTHR38658">
    <property type="entry name" value="OXPP CYCLE PROTEIN OPCA-RELATED"/>
    <property type="match status" value="1"/>
</dbReference>
<feature type="domain" description="Glucose-6-phosphate dehydrogenase assembly protein OpcA N-terminal" evidence="2">
    <location>
        <begin position="52"/>
        <end position="161"/>
    </location>
</feature>
<dbReference type="PANTHER" id="PTHR38658:SF1">
    <property type="entry name" value="OXPP CYCLE PROTEIN OPCA-RELATED"/>
    <property type="match status" value="1"/>
</dbReference>
<feature type="compositionally biased region" description="Low complexity" evidence="1">
    <location>
        <begin position="307"/>
        <end position="346"/>
    </location>
</feature>
<accession>A0A543JN74</accession>
<feature type="domain" description="Glucose-6-phosphate dehydrogenase assembly protein OpcA C-terminal" evidence="3">
    <location>
        <begin position="166"/>
        <end position="297"/>
    </location>
</feature>
<evidence type="ECO:0000259" key="2">
    <source>
        <dbReference type="Pfam" id="PF10128"/>
    </source>
</evidence>
<dbReference type="Proteomes" id="UP000316628">
    <property type="component" value="Unassembled WGS sequence"/>
</dbReference>
<sequence>MIIDLPSTTTSQVNSKLVRLREEGGAVTLGRVLTLVIVTDDGTKTEEAIDAANDASREHPCRVIVVARGARKAAPRLDAQIRVGGDAGASEVIVLRLYGELANEGASCVVPLLLPDTPVVAWWPNEAPAVPAEDPIGQLAQRRITDAAAEKNPIKALEQRRTGYTPGDTDLAWTRLTLWRAMLASAFDLPPYEKVTEAEVSGESDSPSTDLLAAWLAGCLRVPVKRARATRGEGIVDVRLERRSGVVELSRPDGKVGTLTQPGQPERRVALQRRQVRDCLAEELRRLDPDEVYEAALRSLGKVVRGRTPTKTAAAPRKPARATSAAGKAKSDGDAGASAPASAPGSVDGKVDGKPAKAPAKTAGAKASAAKASTPKSSAPKAAAKATKAKAGS</sequence>
<evidence type="ECO:0000313" key="4">
    <source>
        <dbReference type="EMBL" id="TQM84224.1"/>
    </source>
</evidence>
<dbReference type="InterPro" id="IPR004555">
    <property type="entry name" value="G6PDH_assembly_OpcA"/>
</dbReference>
<reference evidence="4 5" key="1">
    <citation type="submission" date="2019-06" db="EMBL/GenBank/DDBJ databases">
        <title>Sequencing the genomes of 1000 actinobacteria strains.</title>
        <authorList>
            <person name="Klenk H.-P."/>
        </authorList>
    </citation>
    <scope>NUCLEOTIDE SEQUENCE [LARGE SCALE GENOMIC DNA]</scope>
    <source>
        <strain evidence="4 5">DSM 45456</strain>
    </source>
</reference>
<dbReference type="NCBIfam" id="TIGR00534">
    <property type="entry name" value="OpcA"/>
    <property type="match status" value="1"/>
</dbReference>
<organism evidence="4 5">
    <name type="scientific">Saccharothrix saharensis</name>
    <dbReference type="NCBI Taxonomy" id="571190"/>
    <lineage>
        <taxon>Bacteria</taxon>
        <taxon>Bacillati</taxon>
        <taxon>Actinomycetota</taxon>
        <taxon>Actinomycetes</taxon>
        <taxon>Pseudonocardiales</taxon>
        <taxon>Pseudonocardiaceae</taxon>
        <taxon>Saccharothrix</taxon>
    </lineage>
</organism>
<evidence type="ECO:0000313" key="5">
    <source>
        <dbReference type="Proteomes" id="UP000316628"/>
    </source>
</evidence>